<dbReference type="InterPro" id="IPR011051">
    <property type="entry name" value="RmlC_Cupin_sf"/>
</dbReference>
<dbReference type="InterPro" id="IPR014710">
    <property type="entry name" value="RmlC-like_jellyroll"/>
</dbReference>
<accession>A0A940XJY6</accession>
<evidence type="ECO:0000313" key="3">
    <source>
        <dbReference type="Proteomes" id="UP000677875"/>
    </source>
</evidence>
<evidence type="ECO:0000259" key="1">
    <source>
        <dbReference type="Pfam" id="PF07883"/>
    </source>
</evidence>
<dbReference type="InterPro" id="IPR013096">
    <property type="entry name" value="Cupin_2"/>
</dbReference>
<dbReference type="Gene3D" id="2.60.120.10">
    <property type="entry name" value="Jelly Rolls"/>
    <property type="match status" value="1"/>
</dbReference>
<evidence type="ECO:0000313" key="2">
    <source>
        <dbReference type="EMBL" id="MBQ0825203.1"/>
    </source>
</evidence>
<dbReference type="RefSeq" id="WP_210867898.1">
    <property type="nucleotide sequence ID" value="NZ_JAGPNL010000001.1"/>
</dbReference>
<gene>
    <name evidence="2" type="ORF">J5Y05_01545</name>
</gene>
<dbReference type="Proteomes" id="UP000677875">
    <property type="component" value="Unassembled WGS sequence"/>
</dbReference>
<keyword evidence="3" id="KW-1185">Reference proteome</keyword>
<feature type="domain" description="Cupin type-2" evidence="1">
    <location>
        <begin position="38"/>
        <end position="106"/>
    </location>
</feature>
<protein>
    <submittedName>
        <fullName evidence="2">Cupin domain-containing protein</fullName>
    </submittedName>
</protein>
<sequence length="122" mass="12428">MHIADTASATRHRAPLAAGPIATPLTAETTSDRVAVVHLELPAGGGLPEHDHGASEIVLVPLSGTALLRHGGKEHPLTPGTTAHIATGERVALTNPGDEPVSLMVVASPPEFAAHIASWPLA</sequence>
<dbReference type="EMBL" id="JAGPNL010000001">
    <property type="protein sequence ID" value="MBQ0825203.1"/>
    <property type="molecule type" value="Genomic_DNA"/>
</dbReference>
<dbReference type="Pfam" id="PF07883">
    <property type="entry name" value="Cupin_2"/>
    <property type="match status" value="1"/>
</dbReference>
<name>A0A940XJY6_9ACTN</name>
<dbReference type="SUPFAM" id="SSF51182">
    <property type="entry name" value="RmlC-like cupins"/>
    <property type="match status" value="1"/>
</dbReference>
<dbReference type="AlphaFoldDB" id="A0A940XJY6"/>
<proteinExistence type="predicted"/>
<comment type="caution">
    <text evidence="2">The sequence shown here is derived from an EMBL/GenBank/DDBJ whole genome shotgun (WGS) entry which is preliminary data.</text>
</comment>
<reference evidence="2" key="1">
    <citation type="submission" date="2021-04" db="EMBL/GenBank/DDBJ databases">
        <title>Genome seq and assembly of Streptomyces sp. RG38.</title>
        <authorList>
            <person name="Chhetri G."/>
        </authorList>
    </citation>
    <scope>NUCLEOTIDE SEQUENCE</scope>
    <source>
        <strain evidence="2">RG38</strain>
    </source>
</reference>
<organism evidence="2 3">
    <name type="scientific">Streptomyces tagetis</name>
    <dbReference type="NCBI Taxonomy" id="2820809"/>
    <lineage>
        <taxon>Bacteria</taxon>
        <taxon>Bacillati</taxon>
        <taxon>Actinomycetota</taxon>
        <taxon>Actinomycetes</taxon>
        <taxon>Kitasatosporales</taxon>
        <taxon>Streptomycetaceae</taxon>
        <taxon>Streptomyces</taxon>
    </lineage>
</organism>